<keyword evidence="4" id="KW-0186">Copper</keyword>
<dbReference type="SUPFAM" id="SSF48056">
    <property type="entry name" value="Di-copper centre-containing domain"/>
    <property type="match status" value="1"/>
</dbReference>
<dbReference type="PANTHER" id="PTHR11474:SF76">
    <property type="entry name" value="SHKT DOMAIN-CONTAINING PROTEIN"/>
    <property type="match status" value="1"/>
</dbReference>
<evidence type="ECO:0000256" key="7">
    <source>
        <dbReference type="ARBA" id="ARBA00048881"/>
    </source>
</evidence>
<dbReference type="InterPro" id="IPR002227">
    <property type="entry name" value="Tyrosinase_Cu-bd"/>
</dbReference>
<dbReference type="GO" id="GO:0004503">
    <property type="term" value="F:tyrosinase activity"/>
    <property type="evidence" value="ECO:0007669"/>
    <property type="project" value="UniProtKB-EC"/>
</dbReference>
<evidence type="ECO:0000313" key="11">
    <source>
        <dbReference type="Proteomes" id="UP000015241"/>
    </source>
</evidence>
<dbReference type="EC" id="1.14.18.1" evidence="2"/>
<comment type="catalytic activity">
    <reaction evidence="6">
        <text>2 L-dopa + O2 = 2 L-dopaquinone + 2 H2O</text>
        <dbReference type="Rhea" id="RHEA:34287"/>
        <dbReference type="ChEBI" id="CHEBI:15377"/>
        <dbReference type="ChEBI" id="CHEBI:15379"/>
        <dbReference type="ChEBI" id="CHEBI:57504"/>
        <dbReference type="ChEBI" id="CHEBI:57924"/>
        <dbReference type="EC" id="1.14.18.1"/>
    </reaction>
</comment>
<keyword evidence="5" id="KW-0470">Melanin biosynthesis</keyword>
<evidence type="ECO:0000256" key="3">
    <source>
        <dbReference type="ARBA" id="ARBA00022723"/>
    </source>
</evidence>
<evidence type="ECO:0000313" key="10">
    <source>
        <dbReference type="EMBL" id="EPT05264.1"/>
    </source>
</evidence>
<feature type="domain" description="Tyrosinase copper-binding" evidence="8">
    <location>
        <begin position="86"/>
        <end position="103"/>
    </location>
</feature>
<sequence>MTHPIIQGPTGGVAAQGDPGVFRLEIRDLAQDKYKFSLFIQALQILLDGKAADPLSLVGLGSIHGLPAEAWGGASPPTPGDWYCAHGSTVFPTWHRPYVSLIEQEIYNHAANIVANYSKAADVNRWNEAARDLRFPYWDWARLIDSDQPVPEVLTNKTVVIWVPDSGNGTVEKAVNNSLFCGLLTEKHPRDAFPSPFNEWRATIRYPTSAGANAESDVKAFNDAFARYNPSIRTQVYFSLVLVHTWHLFSNHGQPSDPVAQAISLEGIHDTMHGAIGGVVEGVGDGHMADVSVAAFDPVFFLHHANVDRLLALWQTINPDQWVPTEPSVKPDVSTSKSPDVSTSTSQTALLPFWDSQNTFWNSEGVRNYAPTLNYSYPEFRGLKTATPEEARVRILQQVNDLYYPLTVISDTLWTLLIVFNRDELGTSYLVEVYIKDVFAGVVGAFANNGGESCTNCQNTRGIRSQGFVHLNRVL</sequence>
<keyword evidence="3" id="KW-0479">Metal-binding</keyword>
<dbReference type="Proteomes" id="UP000015241">
    <property type="component" value="Unassembled WGS sequence"/>
</dbReference>
<feature type="domain" description="Tyrosinase copper-binding" evidence="9">
    <location>
        <begin position="297"/>
        <end position="308"/>
    </location>
</feature>
<dbReference type="InterPro" id="IPR008922">
    <property type="entry name" value="Di-copper_centre_dom_sf"/>
</dbReference>
<dbReference type="PRINTS" id="PR00092">
    <property type="entry name" value="TYROSINASE"/>
</dbReference>
<accession>S8EQQ2</accession>
<evidence type="ECO:0000256" key="5">
    <source>
        <dbReference type="ARBA" id="ARBA00023101"/>
    </source>
</evidence>
<name>S8EQQ2_FOMSC</name>
<evidence type="ECO:0000256" key="6">
    <source>
        <dbReference type="ARBA" id="ARBA00048233"/>
    </source>
</evidence>
<dbReference type="InterPro" id="IPR050316">
    <property type="entry name" value="Tyrosinase/Hemocyanin"/>
</dbReference>
<dbReference type="GO" id="GO:0042438">
    <property type="term" value="P:melanin biosynthetic process"/>
    <property type="evidence" value="ECO:0007669"/>
    <property type="project" value="UniProtKB-KW"/>
</dbReference>
<dbReference type="InParanoid" id="S8EQQ2"/>
<dbReference type="AlphaFoldDB" id="S8EQQ2"/>
<comment type="similarity">
    <text evidence="1">Belongs to the tyrosinase family.</text>
</comment>
<evidence type="ECO:0000256" key="4">
    <source>
        <dbReference type="ARBA" id="ARBA00023008"/>
    </source>
</evidence>
<evidence type="ECO:0000256" key="1">
    <source>
        <dbReference type="ARBA" id="ARBA00009928"/>
    </source>
</evidence>
<evidence type="ECO:0000256" key="2">
    <source>
        <dbReference type="ARBA" id="ARBA00011906"/>
    </source>
</evidence>
<dbReference type="PANTHER" id="PTHR11474">
    <property type="entry name" value="TYROSINASE FAMILY MEMBER"/>
    <property type="match status" value="1"/>
</dbReference>
<protein>
    <recommendedName>
        <fullName evidence="2">tyrosinase</fullName>
        <ecNumber evidence="2">1.14.18.1</ecNumber>
    </recommendedName>
</protein>
<organism evidence="10 11">
    <name type="scientific">Fomitopsis schrenkii</name>
    <name type="common">Brown rot fungus</name>
    <dbReference type="NCBI Taxonomy" id="2126942"/>
    <lineage>
        <taxon>Eukaryota</taxon>
        <taxon>Fungi</taxon>
        <taxon>Dikarya</taxon>
        <taxon>Basidiomycota</taxon>
        <taxon>Agaricomycotina</taxon>
        <taxon>Agaricomycetes</taxon>
        <taxon>Polyporales</taxon>
        <taxon>Fomitopsis</taxon>
    </lineage>
</organism>
<comment type="catalytic activity">
    <reaction evidence="7">
        <text>L-tyrosine + O2 = L-dopaquinone + H2O</text>
        <dbReference type="Rhea" id="RHEA:18117"/>
        <dbReference type="ChEBI" id="CHEBI:15377"/>
        <dbReference type="ChEBI" id="CHEBI:15379"/>
        <dbReference type="ChEBI" id="CHEBI:57924"/>
        <dbReference type="ChEBI" id="CHEBI:58315"/>
        <dbReference type="EC" id="1.14.18.1"/>
    </reaction>
</comment>
<dbReference type="eggNOG" id="ENOG502R1BY">
    <property type="taxonomic scope" value="Eukaryota"/>
</dbReference>
<feature type="non-terminal residue" evidence="10">
    <location>
        <position position="475"/>
    </location>
</feature>
<evidence type="ECO:0000259" key="9">
    <source>
        <dbReference type="PROSITE" id="PS00498"/>
    </source>
</evidence>
<dbReference type="HOGENOM" id="CLU_013691_3_1_1"/>
<dbReference type="EMBL" id="KE504124">
    <property type="protein sequence ID" value="EPT05264.1"/>
    <property type="molecule type" value="Genomic_DNA"/>
</dbReference>
<dbReference type="PROSITE" id="PS00498">
    <property type="entry name" value="TYROSINASE_2"/>
    <property type="match status" value="1"/>
</dbReference>
<dbReference type="GO" id="GO:0046872">
    <property type="term" value="F:metal ion binding"/>
    <property type="evidence" value="ECO:0007669"/>
    <property type="project" value="UniProtKB-KW"/>
</dbReference>
<dbReference type="Gene3D" id="1.10.1280.10">
    <property type="entry name" value="Di-copper center containing domain from catechol oxidase"/>
    <property type="match status" value="1"/>
</dbReference>
<proteinExistence type="inferred from homology"/>
<dbReference type="OrthoDB" id="6132182at2759"/>
<dbReference type="Pfam" id="PF00264">
    <property type="entry name" value="Tyrosinase"/>
    <property type="match status" value="1"/>
</dbReference>
<dbReference type="STRING" id="743788.S8EQQ2"/>
<evidence type="ECO:0000259" key="8">
    <source>
        <dbReference type="PROSITE" id="PS00497"/>
    </source>
</evidence>
<keyword evidence="11" id="KW-1185">Reference proteome</keyword>
<dbReference type="PROSITE" id="PS00497">
    <property type="entry name" value="TYROSINASE_1"/>
    <property type="match status" value="1"/>
</dbReference>
<reference evidence="10 11" key="1">
    <citation type="journal article" date="2012" name="Science">
        <title>The Paleozoic origin of enzymatic lignin decomposition reconstructed from 31 fungal genomes.</title>
        <authorList>
            <person name="Floudas D."/>
            <person name="Binder M."/>
            <person name="Riley R."/>
            <person name="Barry K."/>
            <person name="Blanchette R.A."/>
            <person name="Henrissat B."/>
            <person name="Martinez A.T."/>
            <person name="Otillar R."/>
            <person name="Spatafora J.W."/>
            <person name="Yadav J.S."/>
            <person name="Aerts A."/>
            <person name="Benoit I."/>
            <person name="Boyd A."/>
            <person name="Carlson A."/>
            <person name="Copeland A."/>
            <person name="Coutinho P.M."/>
            <person name="de Vries R.P."/>
            <person name="Ferreira P."/>
            <person name="Findley K."/>
            <person name="Foster B."/>
            <person name="Gaskell J."/>
            <person name="Glotzer D."/>
            <person name="Gorecki P."/>
            <person name="Heitman J."/>
            <person name="Hesse C."/>
            <person name="Hori C."/>
            <person name="Igarashi K."/>
            <person name="Jurgens J.A."/>
            <person name="Kallen N."/>
            <person name="Kersten P."/>
            <person name="Kohler A."/>
            <person name="Kuees U."/>
            <person name="Kumar T.K.A."/>
            <person name="Kuo A."/>
            <person name="LaButti K."/>
            <person name="Larrondo L.F."/>
            <person name="Lindquist E."/>
            <person name="Ling A."/>
            <person name="Lombard V."/>
            <person name="Lucas S."/>
            <person name="Lundell T."/>
            <person name="Martin R."/>
            <person name="McLaughlin D.J."/>
            <person name="Morgenstern I."/>
            <person name="Morin E."/>
            <person name="Murat C."/>
            <person name="Nagy L.G."/>
            <person name="Nolan M."/>
            <person name="Ohm R.A."/>
            <person name="Patyshakuliyeva A."/>
            <person name="Rokas A."/>
            <person name="Ruiz-Duenas F.J."/>
            <person name="Sabat G."/>
            <person name="Salamov A."/>
            <person name="Samejima M."/>
            <person name="Schmutz J."/>
            <person name="Slot J.C."/>
            <person name="St John F."/>
            <person name="Stenlid J."/>
            <person name="Sun H."/>
            <person name="Sun S."/>
            <person name="Syed K."/>
            <person name="Tsang A."/>
            <person name="Wiebenga A."/>
            <person name="Young D."/>
            <person name="Pisabarro A."/>
            <person name="Eastwood D.C."/>
            <person name="Martin F."/>
            <person name="Cullen D."/>
            <person name="Grigoriev I.V."/>
            <person name="Hibbett D.S."/>
        </authorList>
    </citation>
    <scope>NUCLEOTIDE SEQUENCE</scope>
    <source>
        <strain evidence="11">FP-58527</strain>
    </source>
</reference>
<gene>
    <name evidence="10" type="ORF">FOMPIDRAFT_33295</name>
</gene>